<dbReference type="CDD" id="cd04905">
    <property type="entry name" value="ACT_CM-PDT"/>
    <property type="match status" value="1"/>
</dbReference>
<keyword evidence="15" id="KW-0511">Multifunctional enzyme</keyword>
<evidence type="ECO:0000256" key="2">
    <source>
        <dbReference type="ARBA" id="ARBA00002364"/>
    </source>
</evidence>
<dbReference type="InterPro" id="IPR010957">
    <property type="entry name" value="G/b/e-P-prot_chorismate_mutase"/>
</dbReference>
<dbReference type="InterPro" id="IPR008242">
    <property type="entry name" value="Chor_mutase/pphenate_deHydtase"/>
</dbReference>
<dbReference type="InterPro" id="IPR036263">
    <property type="entry name" value="Chorismate_II_sf"/>
</dbReference>
<evidence type="ECO:0000256" key="15">
    <source>
        <dbReference type="ARBA" id="ARBA00023268"/>
    </source>
</evidence>
<dbReference type="SUPFAM" id="SSF53850">
    <property type="entry name" value="Periplasmic binding protein-like II"/>
    <property type="match status" value="1"/>
</dbReference>
<organism evidence="23 24">
    <name type="scientific">Syntrophotalea carbinolica (strain DSM 2380 / NBRC 103641 / GraBd1)</name>
    <name type="common">Pelobacter carbinolicus</name>
    <dbReference type="NCBI Taxonomy" id="338963"/>
    <lineage>
        <taxon>Bacteria</taxon>
        <taxon>Pseudomonadati</taxon>
        <taxon>Thermodesulfobacteriota</taxon>
        <taxon>Desulfuromonadia</taxon>
        <taxon>Desulfuromonadales</taxon>
        <taxon>Syntrophotaleaceae</taxon>
        <taxon>Syntrophotalea</taxon>
    </lineage>
</organism>
<reference evidence="23 24" key="2">
    <citation type="journal article" date="2012" name="BMC Genomics">
        <title>The genome of Pelobacter carbinolicus reveals surprising metabolic capabilities and physiological features.</title>
        <authorList>
            <person name="Aklujkar M."/>
            <person name="Haveman S.A."/>
            <person name="Didonato R.Jr."/>
            <person name="Chertkov O."/>
            <person name="Han C.S."/>
            <person name="Land M.L."/>
            <person name="Brown P."/>
            <person name="Lovley D.R."/>
        </authorList>
    </citation>
    <scope>NUCLEOTIDE SEQUENCE [LARGE SCALE GENOMIC DNA]</scope>
    <source>
        <strain evidence="24">DSM 2380 / NBRC 103641 / GraBd1</strain>
    </source>
</reference>
<dbReference type="NCBIfam" id="TIGR01807">
    <property type="entry name" value="CM_P2"/>
    <property type="match status" value="1"/>
</dbReference>
<comment type="subcellular location">
    <subcellularLocation>
        <location evidence="3">Cytoplasm</location>
    </subcellularLocation>
</comment>
<dbReference type="Proteomes" id="UP000002534">
    <property type="component" value="Chromosome"/>
</dbReference>
<dbReference type="PANTHER" id="PTHR21022:SF19">
    <property type="entry name" value="PREPHENATE DEHYDRATASE-RELATED"/>
    <property type="match status" value="1"/>
</dbReference>
<feature type="domain" description="Prephenate dehydratase" evidence="21">
    <location>
        <begin position="93"/>
        <end position="268"/>
    </location>
</feature>
<sequence length="360" mass="39927">MEKKDLEVLSKLRHKIDTIDDEILDLLNERARVAQDIGHAKAGQGLEFYNPGRELAVFERLIARNSGPFPSEAIRRVYREIISASLSLEQPMKVAFFGPSATFTHQAAQKQFGFSAQLVAQKSIPAVFEEVRRGRADYGVVPVENTTEGIVSHTLDMFVESDLKINAEILLEISHDLLSLSGKMEDIEKVLSHPQALAQCRHWLEENLPDVPLVDASSTAMAARQAAEDSSVAAIASEIAASLYGLRIVKPKIQDNTNNLTRFLVVGRQLTSPTGHDKTSVLFIVADEPGVLCRMLGPFNKRGINLSKIESRPIKTKAWEYIFFLDLEGHVEDAAVAEALEDLQACCRSFKVLGSYPRCR</sequence>
<keyword evidence="24" id="KW-1185">Reference proteome</keyword>
<dbReference type="UniPathway" id="UPA00121">
    <property type="reaction ID" value="UER00345"/>
</dbReference>
<dbReference type="EC" id="5.4.99.5" evidence="6"/>
<dbReference type="InterPro" id="IPR002912">
    <property type="entry name" value="ACT_dom"/>
</dbReference>
<dbReference type="InterPro" id="IPR036979">
    <property type="entry name" value="CM_dom_sf"/>
</dbReference>
<evidence type="ECO:0000256" key="4">
    <source>
        <dbReference type="ARBA" id="ARBA00004741"/>
    </source>
</evidence>
<keyword evidence="11" id="KW-0057">Aromatic amino acid biosynthesis</keyword>
<comment type="pathway">
    <text evidence="5">Metabolic intermediate biosynthesis; prephenate biosynthesis; prephenate from chorismate: step 1/1.</text>
</comment>
<dbReference type="Pfam" id="PF01842">
    <property type="entry name" value="ACT"/>
    <property type="match status" value="1"/>
</dbReference>
<accession>Q3A3C9</accession>
<dbReference type="Pfam" id="PF01817">
    <property type="entry name" value="CM_2"/>
    <property type="match status" value="1"/>
</dbReference>
<dbReference type="InterPro" id="IPR002701">
    <property type="entry name" value="CM_II_prokaryot"/>
</dbReference>
<dbReference type="AlphaFoldDB" id="Q3A3C9"/>
<dbReference type="InterPro" id="IPR018528">
    <property type="entry name" value="Preph_deHydtase_CS"/>
</dbReference>
<dbReference type="PROSITE" id="PS00857">
    <property type="entry name" value="PREPHENATE_DEHYDR_1"/>
    <property type="match status" value="1"/>
</dbReference>
<dbReference type="SMART" id="SM00830">
    <property type="entry name" value="CM_2"/>
    <property type="match status" value="1"/>
</dbReference>
<gene>
    <name evidence="23" type="primary">pheA-1</name>
    <name evidence="23" type="ordered locus">Pcar_1887</name>
</gene>
<keyword evidence="9" id="KW-0963">Cytoplasm</keyword>
<dbReference type="FunFam" id="3.30.70.260:FF:000012">
    <property type="entry name" value="Prephenate dehydratase"/>
    <property type="match status" value="1"/>
</dbReference>
<evidence type="ECO:0000313" key="23">
    <source>
        <dbReference type="EMBL" id="ABA89128.1"/>
    </source>
</evidence>
<protein>
    <recommendedName>
        <fullName evidence="8">Bifunctional chorismate mutase/prephenate dehydratase</fullName>
        <ecNumber evidence="7">4.2.1.51</ecNumber>
        <ecNumber evidence="6">5.4.99.5</ecNumber>
    </recommendedName>
    <alternativeName>
        <fullName evidence="17">Chorismate mutase-prephenate dehydratase</fullName>
    </alternativeName>
    <alternativeName>
        <fullName evidence="16">p-protein</fullName>
    </alternativeName>
</protein>
<evidence type="ECO:0000256" key="14">
    <source>
        <dbReference type="ARBA" id="ARBA00023239"/>
    </source>
</evidence>
<dbReference type="PROSITE" id="PS00858">
    <property type="entry name" value="PREPHENATE_DEHYDR_2"/>
    <property type="match status" value="1"/>
</dbReference>
<evidence type="ECO:0000256" key="10">
    <source>
        <dbReference type="ARBA" id="ARBA00022605"/>
    </source>
</evidence>
<dbReference type="OrthoDB" id="9802281at2"/>
<dbReference type="PROSITE" id="PS51171">
    <property type="entry name" value="PREPHENATE_DEHYDR_3"/>
    <property type="match status" value="1"/>
</dbReference>
<dbReference type="FunFam" id="3.40.190.10:FF:000034">
    <property type="entry name" value="Chorismate mutase/prephenate dehydratase"/>
    <property type="match status" value="1"/>
</dbReference>
<dbReference type="Gene3D" id="3.30.70.260">
    <property type="match status" value="1"/>
</dbReference>
<evidence type="ECO:0000259" key="20">
    <source>
        <dbReference type="PROSITE" id="PS51168"/>
    </source>
</evidence>
<proteinExistence type="predicted"/>
<comment type="pathway">
    <text evidence="4">Amino-acid biosynthesis; L-phenylalanine biosynthesis; phenylpyruvate from prephenate: step 1/1.</text>
</comment>
<dbReference type="GO" id="GO:0004106">
    <property type="term" value="F:chorismate mutase activity"/>
    <property type="evidence" value="ECO:0007669"/>
    <property type="project" value="UniProtKB-EC"/>
</dbReference>
<evidence type="ECO:0000256" key="9">
    <source>
        <dbReference type="ARBA" id="ARBA00022490"/>
    </source>
</evidence>
<dbReference type="RefSeq" id="WP_011341632.1">
    <property type="nucleotide sequence ID" value="NC_007498.2"/>
</dbReference>
<dbReference type="UniPathway" id="UPA00120">
    <property type="reaction ID" value="UER00203"/>
</dbReference>
<keyword evidence="12" id="KW-0584">Phenylalanine biosynthesis</keyword>
<dbReference type="GO" id="GO:0009094">
    <property type="term" value="P:L-phenylalanine biosynthetic process"/>
    <property type="evidence" value="ECO:0007669"/>
    <property type="project" value="UniProtKB-UniPathway"/>
</dbReference>
<keyword evidence="13" id="KW-0413">Isomerase</keyword>
<comment type="function">
    <text evidence="2">Catalyzes the Claisen rearrangement of chorismate to prephenate and the decarboxylation/dehydration of prephenate to phenylpyruvate.</text>
</comment>
<comment type="catalytic activity">
    <reaction evidence="1">
        <text>chorismate = prephenate</text>
        <dbReference type="Rhea" id="RHEA:13897"/>
        <dbReference type="ChEBI" id="CHEBI:29748"/>
        <dbReference type="ChEBI" id="CHEBI:29934"/>
        <dbReference type="EC" id="5.4.99.5"/>
    </reaction>
</comment>
<dbReference type="PROSITE" id="PS51671">
    <property type="entry name" value="ACT"/>
    <property type="match status" value="1"/>
</dbReference>
<dbReference type="GO" id="GO:0046417">
    <property type="term" value="P:chorismate metabolic process"/>
    <property type="evidence" value="ECO:0007669"/>
    <property type="project" value="InterPro"/>
</dbReference>
<feature type="domain" description="Chorismate mutase" evidence="20">
    <location>
        <begin position="3"/>
        <end position="93"/>
    </location>
</feature>
<dbReference type="InterPro" id="IPR001086">
    <property type="entry name" value="Preph_deHydtase"/>
</dbReference>
<dbReference type="KEGG" id="pca:Pcar_1887"/>
<feature type="domain" description="ACT" evidence="22">
    <location>
        <begin position="280"/>
        <end position="357"/>
    </location>
</feature>
<evidence type="ECO:0000313" key="24">
    <source>
        <dbReference type="Proteomes" id="UP000002534"/>
    </source>
</evidence>
<name>Q3A3C9_SYNC1</name>
<evidence type="ECO:0000256" key="16">
    <source>
        <dbReference type="ARBA" id="ARBA00031175"/>
    </source>
</evidence>
<dbReference type="Gene3D" id="1.20.59.10">
    <property type="entry name" value="Chorismate mutase"/>
    <property type="match status" value="1"/>
</dbReference>
<evidence type="ECO:0000256" key="6">
    <source>
        <dbReference type="ARBA" id="ARBA00012404"/>
    </source>
</evidence>
<dbReference type="InterPro" id="IPR045865">
    <property type="entry name" value="ACT-like_dom_sf"/>
</dbReference>
<dbReference type="FunFam" id="3.40.190.10:FF:000029">
    <property type="entry name" value="Chorismate mutase/Prephenate dehydratase"/>
    <property type="match status" value="1"/>
</dbReference>
<evidence type="ECO:0000256" key="13">
    <source>
        <dbReference type="ARBA" id="ARBA00023235"/>
    </source>
</evidence>
<feature type="site" description="Essential for prephenate dehydratase activity" evidence="19">
    <location>
        <position position="261"/>
    </location>
</feature>
<dbReference type="SUPFAM" id="SSF55021">
    <property type="entry name" value="ACT-like"/>
    <property type="match status" value="1"/>
</dbReference>
<evidence type="ECO:0000256" key="12">
    <source>
        <dbReference type="ARBA" id="ARBA00023222"/>
    </source>
</evidence>
<evidence type="ECO:0000256" key="19">
    <source>
        <dbReference type="PIRSR" id="PIRSR001500-2"/>
    </source>
</evidence>
<evidence type="ECO:0000259" key="22">
    <source>
        <dbReference type="PROSITE" id="PS51671"/>
    </source>
</evidence>
<evidence type="ECO:0000256" key="3">
    <source>
        <dbReference type="ARBA" id="ARBA00004496"/>
    </source>
</evidence>
<evidence type="ECO:0000256" key="17">
    <source>
        <dbReference type="ARBA" id="ARBA00031520"/>
    </source>
</evidence>
<dbReference type="NCBIfam" id="NF008865">
    <property type="entry name" value="PRK11898.1"/>
    <property type="match status" value="1"/>
</dbReference>
<dbReference type="GO" id="GO:0005737">
    <property type="term" value="C:cytoplasm"/>
    <property type="evidence" value="ECO:0007669"/>
    <property type="project" value="UniProtKB-SubCell"/>
</dbReference>
<dbReference type="PIRSF" id="PIRSF001500">
    <property type="entry name" value="Chor_mut_pdt_Ppr"/>
    <property type="match status" value="1"/>
</dbReference>
<evidence type="ECO:0000256" key="1">
    <source>
        <dbReference type="ARBA" id="ARBA00000824"/>
    </source>
</evidence>
<reference evidence="24" key="1">
    <citation type="submission" date="2005-10" db="EMBL/GenBank/DDBJ databases">
        <title>Complete sequence of Pelobacter carbinolicus DSM 2380.</title>
        <authorList>
            <person name="Copeland A."/>
            <person name="Lucas S."/>
            <person name="Lapidus A."/>
            <person name="Barry K."/>
            <person name="Detter J.C."/>
            <person name="Glavina T."/>
            <person name="Hammon N."/>
            <person name="Israni S."/>
            <person name="Pitluck S."/>
            <person name="Chertkov O."/>
            <person name="Schmutz J."/>
            <person name="Larimer F."/>
            <person name="Land M."/>
            <person name="Kyrpides N."/>
            <person name="Ivanova N."/>
            <person name="Richardson P."/>
        </authorList>
    </citation>
    <scope>NUCLEOTIDE SEQUENCE [LARGE SCALE GENOMIC DNA]</scope>
    <source>
        <strain evidence="24">DSM 2380 / NBRC 103641 / GraBd1</strain>
    </source>
</reference>
<evidence type="ECO:0000259" key="21">
    <source>
        <dbReference type="PROSITE" id="PS51171"/>
    </source>
</evidence>
<dbReference type="CDD" id="cd13630">
    <property type="entry name" value="PBP2_PDT_1"/>
    <property type="match status" value="1"/>
</dbReference>
<dbReference type="eggNOG" id="COG0077">
    <property type="taxonomic scope" value="Bacteria"/>
</dbReference>
<dbReference type="EC" id="4.2.1.51" evidence="7"/>
<evidence type="ECO:0000256" key="8">
    <source>
        <dbReference type="ARBA" id="ARBA00014401"/>
    </source>
</evidence>
<keyword evidence="10" id="KW-0028">Amino-acid biosynthesis</keyword>
<keyword evidence="14" id="KW-0456">Lyase</keyword>
<dbReference type="PROSITE" id="PS51168">
    <property type="entry name" value="CHORISMATE_MUT_2"/>
    <property type="match status" value="1"/>
</dbReference>
<dbReference type="STRING" id="338963.Pcar_1887"/>
<dbReference type="Gene3D" id="3.40.190.10">
    <property type="entry name" value="Periplasmic binding protein-like II"/>
    <property type="match status" value="2"/>
</dbReference>
<evidence type="ECO:0000256" key="11">
    <source>
        <dbReference type="ARBA" id="ARBA00023141"/>
    </source>
</evidence>
<dbReference type="PANTHER" id="PTHR21022">
    <property type="entry name" value="PREPHENATE DEHYDRATASE P PROTEIN"/>
    <property type="match status" value="1"/>
</dbReference>
<evidence type="ECO:0000256" key="18">
    <source>
        <dbReference type="ARBA" id="ARBA00047848"/>
    </source>
</evidence>
<dbReference type="HOGENOM" id="CLU_035008_0_1_7"/>
<evidence type="ECO:0000256" key="5">
    <source>
        <dbReference type="ARBA" id="ARBA00004817"/>
    </source>
</evidence>
<dbReference type="SUPFAM" id="SSF48600">
    <property type="entry name" value="Chorismate mutase II"/>
    <property type="match status" value="1"/>
</dbReference>
<dbReference type="Pfam" id="PF00800">
    <property type="entry name" value="PDT"/>
    <property type="match status" value="1"/>
</dbReference>
<dbReference type="EMBL" id="CP000142">
    <property type="protein sequence ID" value="ABA89128.1"/>
    <property type="molecule type" value="Genomic_DNA"/>
</dbReference>
<evidence type="ECO:0000256" key="7">
    <source>
        <dbReference type="ARBA" id="ARBA00013147"/>
    </source>
</evidence>
<dbReference type="GO" id="GO:0004664">
    <property type="term" value="F:prephenate dehydratase activity"/>
    <property type="evidence" value="ECO:0007669"/>
    <property type="project" value="UniProtKB-EC"/>
</dbReference>
<comment type="catalytic activity">
    <reaction evidence="18">
        <text>prephenate + H(+) = 3-phenylpyruvate + CO2 + H2O</text>
        <dbReference type="Rhea" id="RHEA:21648"/>
        <dbReference type="ChEBI" id="CHEBI:15377"/>
        <dbReference type="ChEBI" id="CHEBI:15378"/>
        <dbReference type="ChEBI" id="CHEBI:16526"/>
        <dbReference type="ChEBI" id="CHEBI:18005"/>
        <dbReference type="ChEBI" id="CHEBI:29934"/>
        <dbReference type="EC" id="4.2.1.51"/>
    </reaction>
</comment>